<organism evidence="1 2">
    <name type="scientific">Mycoplasma haematolamae (strain Purdue)</name>
    <dbReference type="NCBI Taxonomy" id="1212765"/>
    <lineage>
        <taxon>Bacteria</taxon>
        <taxon>Bacillati</taxon>
        <taxon>Mycoplasmatota</taxon>
        <taxon>Mollicutes</taxon>
        <taxon>Mycoplasmataceae</taxon>
        <taxon>Mycoplasma</taxon>
    </lineage>
</organism>
<proteinExistence type="predicted"/>
<evidence type="ECO:0000313" key="2">
    <source>
        <dbReference type="Proteomes" id="UP000006502"/>
    </source>
</evidence>
<dbReference type="PATRIC" id="fig|1212765.3.peg.191"/>
<dbReference type="EMBL" id="CP003731">
    <property type="protein sequence ID" value="AFO51746.1"/>
    <property type="molecule type" value="Genomic_DNA"/>
</dbReference>
<dbReference type="KEGG" id="mhl:MHLP_00830"/>
<keyword evidence="2" id="KW-1185">Reference proteome</keyword>
<reference evidence="1 2" key="1">
    <citation type="journal article" date="2012" name="J. Bacteriol.">
        <title>Genome Sequence of "Candidatus Mycoplasma haemolamae" Strain Purdue, a Red Blood Cell Pathogen of Alpacas (Vicugna pacos) and Llamas (Lama glama).</title>
        <authorList>
            <person name="Guimaraes A.M."/>
            <person name="Toth B."/>
            <person name="Santos A.P."/>
            <person name="do Nascimento N.C."/>
            <person name="Kritchevsky J.E."/>
            <person name="Messick J.B."/>
        </authorList>
    </citation>
    <scope>NUCLEOTIDE SEQUENCE [LARGE SCALE GENOMIC DNA]</scope>
    <source>
        <strain evidence="1 2">Purdue</strain>
    </source>
</reference>
<evidence type="ECO:0000313" key="1">
    <source>
        <dbReference type="EMBL" id="AFO51746.1"/>
    </source>
</evidence>
<name>I7CES1_MYCHA</name>
<dbReference type="Proteomes" id="UP000006502">
    <property type="component" value="Chromosome"/>
</dbReference>
<protein>
    <submittedName>
        <fullName evidence="1">Uncharacterized protein</fullName>
    </submittedName>
</protein>
<dbReference type="AlphaFoldDB" id="I7CES1"/>
<reference evidence="2" key="2">
    <citation type="submission" date="2012-07" db="EMBL/GenBank/DDBJ databases">
        <title>Complete genome sequence of 'Candidatus Mycoplasma haemolamae'.</title>
        <authorList>
            <person name="Guimaraes A.M.S."/>
            <person name="Toth B."/>
            <person name="Santos A.P."/>
            <person name="Nascimento N.C."/>
            <person name="Sojka J.E."/>
            <person name="Messick J.B."/>
        </authorList>
    </citation>
    <scope>NUCLEOTIDE SEQUENCE [LARGE SCALE GENOMIC DNA]</scope>
    <source>
        <strain evidence="2">Purdue</strain>
    </source>
</reference>
<sequence length="181" mass="20072">MIGKAIALKVGFPLLTAGSLTGGGYYVFDSYVSKPLEDKRQSQLGQKGLNFSFTLKNQQAQSASLFCLEENLREGNDKYNLQLLWVDQSSAEIICTSGKEQQSGKLTLQKKQEVKGSELGKTELVEVSESDGPIRGLECDDYSGYQNFECRLSSQILEMTLEPLKGQEQKKVVFKAKGQEI</sequence>
<gene>
    <name evidence="1" type="ordered locus">MHLP_00830</name>
</gene>
<dbReference type="HOGENOM" id="CLU_133212_0_0_14"/>
<accession>I7CES1</accession>
<dbReference type="STRING" id="1212765.MHLP_00830"/>